<evidence type="ECO:0000259" key="4">
    <source>
        <dbReference type="PROSITE" id="PS50222"/>
    </source>
</evidence>
<keyword evidence="5" id="KW-1185">Reference proteome</keyword>
<organism evidence="5 6">
    <name type="scientific">Notothenia coriiceps</name>
    <name type="common">black rockcod</name>
    <dbReference type="NCBI Taxonomy" id="8208"/>
    <lineage>
        <taxon>Eukaryota</taxon>
        <taxon>Metazoa</taxon>
        <taxon>Chordata</taxon>
        <taxon>Craniata</taxon>
        <taxon>Vertebrata</taxon>
        <taxon>Euteleostomi</taxon>
        <taxon>Actinopterygii</taxon>
        <taxon>Neopterygii</taxon>
        <taxon>Teleostei</taxon>
        <taxon>Neoteleostei</taxon>
        <taxon>Acanthomorphata</taxon>
        <taxon>Eupercaria</taxon>
        <taxon>Perciformes</taxon>
        <taxon>Notothenioidei</taxon>
        <taxon>Nototheniidae</taxon>
        <taxon>Notothenia</taxon>
    </lineage>
</organism>
<feature type="region of interest" description="Disordered" evidence="3">
    <location>
        <begin position="86"/>
        <end position="106"/>
    </location>
</feature>
<dbReference type="SMART" id="SM00054">
    <property type="entry name" value="EFh"/>
    <property type="match status" value="2"/>
</dbReference>
<dbReference type="Gene3D" id="1.10.238.10">
    <property type="entry name" value="EF-hand"/>
    <property type="match status" value="1"/>
</dbReference>
<reference evidence="6" key="1">
    <citation type="submission" date="2025-08" db="UniProtKB">
        <authorList>
            <consortium name="RefSeq"/>
        </authorList>
    </citation>
    <scope>IDENTIFICATION</scope>
    <source>
        <tissue evidence="6">Muscle</tissue>
    </source>
</reference>
<protein>
    <submittedName>
        <fullName evidence="6">Lysophosphatidylcholine acyltransferase 2-like</fullName>
    </submittedName>
</protein>
<dbReference type="SUPFAM" id="SSF47473">
    <property type="entry name" value="EF-hand"/>
    <property type="match status" value="1"/>
</dbReference>
<dbReference type="GeneID" id="104951288"/>
<evidence type="ECO:0000256" key="1">
    <source>
        <dbReference type="ARBA" id="ARBA00022723"/>
    </source>
</evidence>
<dbReference type="PROSITE" id="PS50222">
    <property type="entry name" value="EF_HAND_2"/>
    <property type="match status" value="2"/>
</dbReference>
<dbReference type="PROSITE" id="PS00018">
    <property type="entry name" value="EF_HAND_1"/>
    <property type="match status" value="1"/>
</dbReference>
<evidence type="ECO:0000313" key="6">
    <source>
        <dbReference type="RefSeq" id="XP_010776224.1"/>
    </source>
</evidence>
<dbReference type="OrthoDB" id="272512at2759"/>
<dbReference type="InterPro" id="IPR011992">
    <property type="entry name" value="EF-hand-dom_pair"/>
</dbReference>
<feature type="domain" description="EF-hand" evidence="4">
    <location>
        <begin position="27"/>
        <end position="62"/>
    </location>
</feature>
<feature type="domain" description="EF-hand" evidence="4">
    <location>
        <begin position="1"/>
        <end position="26"/>
    </location>
</feature>
<sequence length="106" mass="12097">MQLFDTDEDERITREEFTALLRSALGVSNINMAKLFKEIDADGSGFITFNEFQSFAMSHPEYAKLFTTYLELQRYQAIQEANPGELELSGQLSDVQEESTSDKKDD</sequence>
<dbReference type="KEGG" id="ncc:104951288"/>
<keyword evidence="2" id="KW-0106">Calcium</keyword>
<evidence type="ECO:0000313" key="5">
    <source>
        <dbReference type="Proteomes" id="UP000504611"/>
    </source>
</evidence>
<keyword evidence="1" id="KW-0479">Metal-binding</keyword>
<dbReference type="Proteomes" id="UP000504611">
    <property type="component" value="Unplaced"/>
</dbReference>
<proteinExistence type="predicted"/>
<dbReference type="Pfam" id="PF13499">
    <property type="entry name" value="EF-hand_7"/>
    <property type="match status" value="1"/>
</dbReference>
<dbReference type="InterPro" id="IPR002048">
    <property type="entry name" value="EF_hand_dom"/>
</dbReference>
<accession>A0A6I9NEU1</accession>
<dbReference type="RefSeq" id="XP_010776224.1">
    <property type="nucleotide sequence ID" value="XM_010777922.1"/>
</dbReference>
<dbReference type="AlphaFoldDB" id="A0A6I9NEU1"/>
<name>A0A6I9NEU1_9TELE</name>
<evidence type="ECO:0000256" key="3">
    <source>
        <dbReference type="SAM" id="MobiDB-lite"/>
    </source>
</evidence>
<dbReference type="CDD" id="cd00051">
    <property type="entry name" value="EFh"/>
    <property type="match status" value="1"/>
</dbReference>
<gene>
    <name evidence="6" type="primary">LOC104951288</name>
</gene>
<dbReference type="InterPro" id="IPR018247">
    <property type="entry name" value="EF_Hand_1_Ca_BS"/>
</dbReference>
<dbReference type="GO" id="GO:0005509">
    <property type="term" value="F:calcium ion binding"/>
    <property type="evidence" value="ECO:0007669"/>
    <property type="project" value="InterPro"/>
</dbReference>
<evidence type="ECO:0000256" key="2">
    <source>
        <dbReference type="ARBA" id="ARBA00022837"/>
    </source>
</evidence>